<dbReference type="AlphaFoldDB" id="A0AAV0EPS9"/>
<evidence type="ECO:0000313" key="3">
    <source>
        <dbReference type="Proteomes" id="UP001152523"/>
    </source>
</evidence>
<dbReference type="Pfam" id="PF03216">
    <property type="entry name" value="Rhabdo_ncap_2"/>
    <property type="match status" value="1"/>
</dbReference>
<sequence length="474" mass="53604">MLSPLPAICRSFHLATEKFLSNSSSFYQNIDFYLCIFQSELRGTIRMADLTELNNYLRQIKARRQATIQPQLEIPQNAIGVNPAEVMALDMTDPNALLKARLANLMMEPVSIPEANKTMFLDVPNINTNLQVDETDFPDDKYIRAEGYFIFRTDINHLCLIGRQVIPMLSSGFNTEGVIGLLLLAYNLRVPRTNGEEFVFEELDPHFSVRDVAGETVVSVQYSGAETGICCRESGNPINDAIFYCYLAASTLRLFTRSPENYIGAWTNIIARFSGFYGFTPPVHPLAPTQLALSGLHSVFSLDNRMRMTLYKITYSTGPSPKCEGLRRFLYENYLANTGLHAVGIFAQLCASLGVETELMLQVWSTREFSRQIGALSEFVKMMTNRENGYNRKMWRYGRIFNENFMSTLQTKSCPKFVYILASMLKTEDPVKCLNILEIVQIRNLNDEVKMKCSAVAQKLLSTVKAVKLGKDLC</sequence>
<proteinExistence type="predicted"/>
<name>A0AAV0EPS9_9ASTE</name>
<gene>
    <name evidence="2" type="ORF">CEPIT_LOCUS26559</name>
</gene>
<keyword evidence="3" id="KW-1185">Reference proteome</keyword>
<evidence type="ECO:0000256" key="1">
    <source>
        <dbReference type="ARBA" id="ARBA00004328"/>
    </source>
</evidence>
<evidence type="ECO:0000313" key="2">
    <source>
        <dbReference type="EMBL" id="CAH9125188.1"/>
    </source>
</evidence>
<organism evidence="2 3">
    <name type="scientific">Cuscuta epithymum</name>
    <dbReference type="NCBI Taxonomy" id="186058"/>
    <lineage>
        <taxon>Eukaryota</taxon>
        <taxon>Viridiplantae</taxon>
        <taxon>Streptophyta</taxon>
        <taxon>Embryophyta</taxon>
        <taxon>Tracheophyta</taxon>
        <taxon>Spermatophyta</taxon>
        <taxon>Magnoliopsida</taxon>
        <taxon>eudicotyledons</taxon>
        <taxon>Gunneridae</taxon>
        <taxon>Pentapetalae</taxon>
        <taxon>asterids</taxon>
        <taxon>lamiids</taxon>
        <taxon>Solanales</taxon>
        <taxon>Convolvulaceae</taxon>
        <taxon>Cuscuteae</taxon>
        <taxon>Cuscuta</taxon>
        <taxon>Cuscuta subgen. Cuscuta</taxon>
    </lineage>
</organism>
<dbReference type="InterPro" id="IPR004902">
    <property type="entry name" value="Rhabdo_ncap_2"/>
</dbReference>
<comment type="subcellular location">
    <subcellularLocation>
        <location evidence="1">Virion</location>
    </subcellularLocation>
</comment>
<comment type="caution">
    <text evidence="2">The sequence shown here is derived from an EMBL/GenBank/DDBJ whole genome shotgun (WGS) entry which is preliminary data.</text>
</comment>
<protein>
    <submittedName>
        <fullName evidence="2">Uncharacterized protein</fullName>
    </submittedName>
</protein>
<accession>A0AAV0EPS9</accession>
<dbReference type="EMBL" id="CAMAPF010000935">
    <property type="protein sequence ID" value="CAH9125188.1"/>
    <property type="molecule type" value="Genomic_DNA"/>
</dbReference>
<reference evidence="2" key="1">
    <citation type="submission" date="2022-07" db="EMBL/GenBank/DDBJ databases">
        <authorList>
            <person name="Macas J."/>
            <person name="Novak P."/>
            <person name="Neumann P."/>
        </authorList>
    </citation>
    <scope>NUCLEOTIDE SEQUENCE</scope>
</reference>
<dbReference type="Proteomes" id="UP001152523">
    <property type="component" value="Unassembled WGS sequence"/>
</dbReference>